<keyword evidence="3" id="KW-1185">Reference proteome</keyword>
<dbReference type="Proteomes" id="UP000054560">
    <property type="component" value="Unassembled WGS sequence"/>
</dbReference>
<proteinExistence type="predicted"/>
<accession>A0A0L0FDU4</accession>
<dbReference type="EMBL" id="KQ244621">
    <property type="protein sequence ID" value="KNC74233.1"/>
    <property type="molecule type" value="Genomic_DNA"/>
</dbReference>
<dbReference type="RefSeq" id="XP_014148135.1">
    <property type="nucleotide sequence ID" value="XM_014292660.1"/>
</dbReference>
<evidence type="ECO:0000256" key="1">
    <source>
        <dbReference type="SAM" id="MobiDB-lite"/>
    </source>
</evidence>
<dbReference type="GeneID" id="25913718"/>
<protein>
    <submittedName>
        <fullName evidence="2">Uncharacterized protein</fullName>
    </submittedName>
</protein>
<name>A0A0L0FDU4_9EUKA</name>
<gene>
    <name evidence="2" type="ORF">SARC_13214</name>
</gene>
<sequence>RAIKKPSVSLAWGHSWIEAALWDMPNLSANSEPQANDNGLGSKQTRVPDSSSRNHTAFSIVFGLAWLELLSGAEAREGVPSV</sequence>
<feature type="non-terminal residue" evidence="2">
    <location>
        <position position="1"/>
    </location>
</feature>
<evidence type="ECO:0000313" key="2">
    <source>
        <dbReference type="EMBL" id="KNC74233.1"/>
    </source>
</evidence>
<reference evidence="2 3" key="1">
    <citation type="submission" date="2011-02" db="EMBL/GenBank/DDBJ databases">
        <title>The Genome Sequence of Sphaeroforma arctica JP610.</title>
        <authorList>
            <consortium name="The Broad Institute Genome Sequencing Platform"/>
            <person name="Russ C."/>
            <person name="Cuomo C."/>
            <person name="Young S.K."/>
            <person name="Zeng Q."/>
            <person name="Gargeya S."/>
            <person name="Alvarado L."/>
            <person name="Berlin A."/>
            <person name="Chapman S.B."/>
            <person name="Chen Z."/>
            <person name="Freedman E."/>
            <person name="Gellesch M."/>
            <person name="Goldberg J."/>
            <person name="Griggs A."/>
            <person name="Gujja S."/>
            <person name="Heilman E."/>
            <person name="Heiman D."/>
            <person name="Howarth C."/>
            <person name="Mehta T."/>
            <person name="Neiman D."/>
            <person name="Pearson M."/>
            <person name="Roberts A."/>
            <person name="Saif S."/>
            <person name="Shea T."/>
            <person name="Shenoy N."/>
            <person name="Sisk P."/>
            <person name="Stolte C."/>
            <person name="Sykes S."/>
            <person name="White J."/>
            <person name="Yandava C."/>
            <person name="Burger G."/>
            <person name="Gray M.W."/>
            <person name="Holland P.W.H."/>
            <person name="King N."/>
            <person name="Lang F.B.F."/>
            <person name="Roger A.J."/>
            <person name="Ruiz-Trillo I."/>
            <person name="Haas B."/>
            <person name="Nusbaum C."/>
            <person name="Birren B."/>
        </authorList>
    </citation>
    <scope>NUCLEOTIDE SEQUENCE [LARGE SCALE GENOMIC DNA]</scope>
    <source>
        <strain evidence="2 3">JP610</strain>
    </source>
</reference>
<feature type="region of interest" description="Disordered" evidence="1">
    <location>
        <begin position="27"/>
        <end position="52"/>
    </location>
</feature>
<evidence type="ECO:0000313" key="3">
    <source>
        <dbReference type="Proteomes" id="UP000054560"/>
    </source>
</evidence>
<organism evidence="2 3">
    <name type="scientific">Sphaeroforma arctica JP610</name>
    <dbReference type="NCBI Taxonomy" id="667725"/>
    <lineage>
        <taxon>Eukaryota</taxon>
        <taxon>Ichthyosporea</taxon>
        <taxon>Ichthyophonida</taxon>
        <taxon>Sphaeroforma</taxon>
    </lineage>
</organism>
<dbReference type="AlphaFoldDB" id="A0A0L0FDU4"/>